<dbReference type="RefSeq" id="WP_088258170.1">
    <property type="nucleotide sequence ID" value="NZ_NIDE01000014.1"/>
</dbReference>
<accession>A0A225D9R4</accession>
<proteinExistence type="predicted"/>
<evidence type="ECO:0000256" key="1">
    <source>
        <dbReference type="SAM" id="MobiDB-lite"/>
    </source>
</evidence>
<name>A0A225D9R4_9BACT</name>
<gene>
    <name evidence="2" type="ORF">FRUB_07470</name>
</gene>
<feature type="region of interest" description="Disordered" evidence="1">
    <location>
        <begin position="27"/>
        <end position="52"/>
    </location>
</feature>
<sequence length="296" mass="33951">MRQAIRNPVYVYLLLITLVGVSAAALSAREPPEGKKDKAEKENEKEPNVDEEWHKEAEKILNGIELEMLVGENWAKVKRTEKPLLYYSEPTRNHDRGSVWAWGEKGRPVALAKLCQQVGVRSRWKISITNTSGGKLRASRDNARWWLENESAVEFKGILDAPAPATDEQQRQRQLKQMALKFTGHEFWDPDNSRYELRRLERPLHTYKDENGGTQVGALYTLANGTNPEIMLFIEARVDPKNGTKATWQFLVGRLAHAELHLEYDGKEVFTAPRANRLSGPEKPYWLSFIYLNNEP</sequence>
<evidence type="ECO:0000313" key="2">
    <source>
        <dbReference type="EMBL" id="OWK38350.1"/>
    </source>
</evidence>
<dbReference type="AlphaFoldDB" id="A0A225D9R4"/>
<protein>
    <submittedName>
        <fullName evidence="2">Uncharacterized protein</fullName>
    </submittedName>
</protein>
<comment type="caution">
    <text evidence="2">The sequence shown here is derived from an EMBL/GenBank/DDBJ whole genome shotgun (WGS) entry which is preliminary data.</text>
</comment>
<dbReference type="OrthoDB" id="285659at2"/>
<evidence type="ECO:0000313" key="3">
    <source>
        <dbReference type="Proteomes" id="UP000214646"/>
    </source>
</evidence>
<organism evidence="2 3">
    <name type="scientific">Fimbriiglobus ruber</name>
    <dbReference type="NCBI Taxonomy" id="1908690"/>
    <lineage>
        <taxon>Bacteria</taxon>
        <taxon>Pseudomonadati</taxon>
        <taxon>Planctomycetota</taxon>
        <taxon>Planctomycetia</taxon>
        <taxon>Gemmatales</taxon>
        <taxon>Gemmataceae</taxon>
        <taxon>Fimbriiglobus</taxon>
    </lineage>
</organism>
<reference evidence="3" key="1">
    <citation type="submission" date="2017-06" db="EMBL/GenBank/DDBJ databases">
        <title>Genome analysis of Fimbriiglobus ruber SP5, the first member of the order Planctomycetales with confirmed chitinolytic capability.</title>
        <authorList>
            <person name="Ravin N.V."/>
            <person name="Rakitin A.L."/>
            <person name="Ivanova A.A."/>
            <person name="Beletsky A.V."/>
            <person name="Kulichevskaya I.S."/>
            <person name="Mardanov A.V."/>
            <person name="Dedysh S.N."/>
        </authorList>
    </citation>
    <scope>NUCLEOTIDE SEQUENCE [LARGE SCALE GENOMIC DNA]</scope>
    <source>
        <strain evidence="3">SP5</strain>
    </source>
</reference>
<dbReference type="Proteomes" id="UP000214646">
    <property type="component" value="Unassembled WGS sequence"/>
</dbReference>
<keyword evidence="3" id="KW-1185">Reference proteome</keyword>
<dbReference type="EMBL" id="NIDE01000014">
    <property type="protein sequence ID" value="OWK38350.1"/>
    <property type="molecule type" value="Genomic_DNA"/>
</dbReference>
<feature type="compositionally biased region" description="Basic and acidic residues" evidence="1">
    <location>
        <begin position="30"/>
        <end position="52"/>
    </location>
</feature>